<dbReference type="InterPro" id="IPR022791">
    <property type="entry name" value="L-PG_synthase/AglD"/>
</dbReference>
<feature type="transmembrane region" description="Helical" evidence="6">
    <location>
        <begin position="163"/>
        <end position="184"/>
    </location>
</feature>
<feature type="transmembrane region" description="Helical" evidence="6">
    <location>
        <begin position="20"/>
        <end position="37"/>
    </location>
</feature>
<evidence type="ECO:0000313" key="7">
    <source>
        <dbReference type="EMBL" id="GIH07994.1"/>
    </source>
</evidence>
<feature type="transmembrane region" description="Helical" evidence="6">
    <location>
        <begin position="212"/>
        <end position="234"/>
    </location>
</feature>
<feature type="transmembrane region" description="Helical" evidence="6">
    <location>
        <begin position="289"/>
        <end position="312"/>
    </location>
</feature>
<reference evidence="7" key="1">
    <citation type="submission" date="2021-01" db="EMBL/GenBank/DDBJ databases">
        <title>Whole genome shotgun sequence of Rhizocola hellebori NBRC 109834.</title>
        <authorList>
            <person name="Komaki H."/>
            <person name="Tamura T."/>
        </authorList>
    </citation>
    <scope>NUCLEOTIDE SEQUENCE</scope>
    <source>
        <strain evidence="7">NBRC 109834</strain>
    </source>
</reference>
<feature type="transmembrane region" description="Helical" evidence="6">
    <location>
        <begin position="57"/>
        <end position="75"/>
    </location>
</feature>
<dbReference type="PANTHER" id="PTHR40277:SF1">
    <property type="entry name" value="BLL5419 PROTEIN"/>
    <property type="match status" value="1"/>
</dbReference>
<accession>A0A8J3QC08</accession>
<keyword evidence="4 6" id="KW-1133">Transmembrane helix</keyword>
<gene>
    <name evidence="7" type="ORF">Rhe02_60610</name>
</gene>
<keyword evidence="2" id="KW-1003">Cell membrane</keyword>
<evidence type="ECO:0000256" key="6">
    <source>
        <dbReference type="SAM" id="Phobius"/>
    </source>
</evidence>
<feature type="transmembrane region" description="Helical" evidence="6">
    <location>
        <begin position="138"/>
        <end position="156"/>
    </location>
</feature>
<keyword evidence="8" id="KW-1185">Reference proteome</keyword>
<organism evidence="7 8">
    <name type="scientific">Rhizocola hellebori</name>
    <dbReference type="NCBI Taxonomy" id="1392758"/>
    <lineage>
        <taxon>Bacteria</taxon>
        <taxon>Bacillati</taxon>
        <taxon>Actinomycetota</taxon>
        <taxon>Actinomycetes</taxon>
        <taxon>Micromonosporales</taxon>
        <taxon>Micromonosporaceae</taxon>
        <taxon>Rhizocola</taxon>
    </lineage>
</organism>
<comment type="caution">
    <text evidence="7">The sequence shown here is derived from an EMBL/GenBank/DDBJ whole genome shotgun (WGS) entry which is preliminary data.</text>
</comment>
<proteinExistence type="predicted"/>
<protein>
    <submittedName>
        <fullName evidence="7">Uncharacterized protein</fullName>
    </submittedName>
</protein>
<evidence type="ECO:0000313" key="8">
    <source>
        <dbReference type="Proteomes" id="UP000612899"/>
    </source>
</evidence>
<evidence type="ECO:0000256" key="1">
    <source>
        <dbReference type="ARBA" id="ARBA00004651"/>
    </source>
</evidence>
<feature type="transmembrane region" description="Helical" evidence="6">
    <location>
        <begin position="246"/>
        <end position="269"/>
    </location>
</feature>
<evidence type="ECO:0000256" key="3">
    <source>
        <dbReference type="ARBA" id="ARBA00022692"/>
    </source>
</evidence>
<dbReference type="EMBL" id="BONY01000043">
    <property type="protein sequence ID" value="GIH07994.1"/>
    <property type="molecule type" value="Genomic_DNA"/>
</dbReference>
<evidence type="ECO:0000256" key="4">
    <source>
        <dbReference type="ARBA" id="ARBA00022989"/>
    </source>
</evidence>
<sequence>MHRLEVLLRSVLTSAIARPMWTWARNLLGIGILAWLGWRLGTGPFLDGVRAIDRSSLVVATVIGAVTTSCCAWRWRLVAGGLGVRLPMREAVAACYRSQFLNMTLPGGVVGDVHRAVRHGRDVGDVGLGVQAVVLERVAGHVVQVVLAVTVLAAFPSPVRSHLPAVLAVLAAVGLVVAVLAFGVSRGGSIRWVAALARSLSRMRLGLLTPRLWAGVVFTSAVVLAGQLATFVLAARVSGSAAPLALLVPLTLFALMAMAVPLHVAGWGLREGAAAWVFGAAGLTATQGVATAVTYGVLTLVAGLPGAAVLLFGRLGARTPVAALAQGEANG</sequence>
<dbReference type="Pfam" id="PF03706">
    <property type="entry name" value="LPG_synthase_TM"/>
    <property type="match status" value="1"/>
</dbReference>
<name>A0A8J3QC08_9ACTN</name>
<evidence type="ECO:0000256" key="2">
    <source>
        <dbReference type="ARBA" id="ARBA00022475"/>
    </source>
</evidence>
<dbReference type="Proteomes" id="UP000612899">
    <property type="component" value="Unassembled WGS sequence"/>
</dbReference>
<keyword evidence="5 6" id="KW-0472">Membrane</keyword>
<keyword evidence="3 6" id="KW-0812">Transmembrane</keyword>
<comment type="subcellular location">
    <subcellularLocation>
        <location evidence="1">Cell membrane</location>
        <topology evidence="1">Multi-pass membrane protein</topology>
    </subcellularLocation>
</comment>
<evidence type="ECO:0000256" key="5">
    <source>
        <dbReference type="ARBA" id="ARBA00023136"/>
    </source>
</evidence>
<dbReference type="PANTHER" id="PTHR40277">
    <property type="entry name" value="BLL5419 PROTEIN"/>
    <property type="match status" value="1"/>
</dbReference>
<dbReference type="GO" id="GO:0005886">
    <property type="term" value="C:plasma membrane"/>
    <property type="evidence" value="ECO:0007669"/>
    <property type="project" value="UniProtKB-SubCell"/>
</dbReference>
<dbReference type="AlphaFoldDB" id="A0A8J3QC08"/>